<keyword evidence="10" id="KW-1185">Reference proteome</keyword>
<evidence type="ECO:0000256" key="4">
    <source>
        <dbReference type="ARBA" id="ARBA00022452"/>
    </source>
</evidence>
<dbReference type="EMBL" id="PPSL01000003">
    <property type="protein sequence ID" value="PQJ11088.1"/>
    <property type="molecule type" value="Genomic_DNA"/>
</dbReference>
<accession>A0A2S7SWJ6</accession>
<dbReference type="PANTHER" id="PTHR30026:SF20">
    <property type="entry name" value="OUTER MEMBRANE PROTEIN TOLC"/>
    <property type="match status" value="1"/>
</dbReference>
<dbReference type="Pfam" id="PF02321">
    <property type="entry name" value="OEP"/>
    <property type="match status" value="2"/>
</dbReference>
<dbReference type="Proteomes" id="UP000239872">
    <property type="component" value="Unassembled WGS sequence"/>
</dbReference>
<dbReference type="GO" id="GO:1990281">
    <property type="term" value="C:efflux pump complex"/>
    <property type="evidence" value="ECO:0007669"/>
    <property type="project" value="TreeGrafter"/>
</dbReference>
<dbReference type="GO" id="GO:0009279">
    <property type="term" value="C:cell outer membrane"/>
    <property type="evidence" value="ECO:0007669"/>
    <property type="project" value="UniProtKB-SubCell"/>
</dbReference>
<dbReference type="RefSeq" id="WP_105039816.1">
    <property type="nucleotide sequence ID" value="NZ_PPSL01000003.1"/>
</dbReference>
<evidence type="ECO:0000313" key="9">
    <source>
        <dbReference type="EMBL" id="PQJ11088.1"/>
    </source>
</evidence>
<comment type="subcellular location">
    <subcellularLocation>
        <location evidence="1">Cell outer membrane</location>
    </subcellularLocation>
</comment>
<evidence type="ECO:0000256" key="6">
    <source>
        <dbReference type="ARBA" id="ARBA00023136"/>
    </source>
</evidence>
<name>A0A2S7SWJ6_9BACT</name>
<evidence type="ECO:0000256" key="2">
    <source>
        <dbReference type="ARBA" id="ARBA00007613"/>
    </source>
</evidence>
<protein>
    <submittedName>
        <fullName evidence="9">TolC family protein</fullName>
    </submittedName>
</protein>
<dbReference type="InterPro" id="IPR003423">
    <property type="entry name" value="OMP_efflux"/>
</dbReference>
<evidence type="ECO:0000256" key="5">
    <source>
        <dbReference type="ARBA" id="ARBA00022692"/>
    </source>
</evidence>
<feature type="signal peptide" evidence="8">
    <location>
        <begin position="1"/>
        <end position="20"/>
    </location>
</feature>
<dbReference type="OrthoDB" id="9811587at2"/>
<reference evidence="9 10" key="1">
    <citation type="submission" date="2018-01" db="EMBL/GenBank/DDBJ databases">
        <title>A novel member of the phylum Bacteroidetes isolated from glacier ice.</title>
        <authorList>
            <person name="Liu Q."/>
            <person name="Xin Y.-H."/>
        </authorList>
    </citation>
    <scope>NUCLEOTIDE SEQUENCE [LARGE SCALE GENOMIC DNA]</scope>
    <source>
        <strain evidence="9 10">RB1R16</strain>
    </source>
</reference>
<comment type="caution">
    <text evidence="9">The sequence shown here is derived from an EMBL/GenBank/DDBJ whole genome shotgun (WGS) entry which is preliminary data.</text>
</comment>
<comment type="similarity">
    <text evidence="2">Belongs to the outer membrane factor (OMF) (TC 1.B.17) family.</text>
</comment>
<keyword evidence="3" id="KW-0813">Transport</keyword>
<keyword evidence="7" id="KW-0998">Cell outer membrane</keyword>
<evidence type="ECO:0000256" key="1">
    <source>
        <dbReference type="ARBA" id="ARBA00004442"/>
    </source>
</evidence>
<dbReference type="GO" id="GO:0015562">
    <property type="term" value="F:efflux transmembrane transporter activity"/>
    <property type="evidence" value="ECO:0007669"/>
    <property type="project" value="InterPro"/>
</dbReference>
<sequence>MRSFKALLFVFLLLHLQAQAQEGSVWSLQRCIQYAISHNISIKQDSLNARLARYTVLQSQLSQIPAVSASGSYGKSFGRSINPTTNQFVEGSYNSLSASGTVSAMLFSGLQVRNNIAKNKYSLEAAMADLDQLKDDVSLNVANAFLVALLAKEQINISKNQVDVSIAQLAQTKAFADAGRLPELNVAQLESQLATDSSNLINSIASYNSAILDLKALLNLDFGEPFTIQVPDAEVGEQLMMSSLQPGDVYEKARGHFGSVKGSKLRVSAAEKGLAAARGGIYPQLSVGYQLGTNYASNYQSYAYTATPNGLQLAGIAVDSVNNHFYNVYQPAFTTTTTATTIPFNNQFDNNLRHSVFLNLNIPIFNGWQTQYSIKQAKVNLESQRLNEYNAELTLKQNVYKAHNSAVNSIQKYNAARRANDAASRALEFARKRYDLGLTSTVDLLVTQSTQFNAASNMVIAKYDLIFKLKVIDYYLGKEIKL</sequence>
<evidence type="ECO:0000313" key="10">
    <source>
        <dbReference type="Proteomes" id="UP000239872"/>
    </source>
</evidence>
<dbReference type="InterPro" id="IPR051906">
    <property type="entry name" value="TolC-like"/>
</dbReference>
<organism evidence="9 10">
    <name type="scientific">Flavipsychrobacter stenotrophus</name>
    <dbReference type="NCBI Taxonomy" id="2077091"/>
    <lineage>
        <taxon>Bacteria</taxon>
        <taxon>Pseudomonadati</taxon>
        <taxon>Bacteroidota</taxon>
        <taxon>Chitinophagia</taxon>
        <taxon>Chitinophagales</taxon>
        <taxon>Chitinophagaceae</taxon>
        <taxon>Flavipsychrobacter</taxon>
    </lineage>
</organism>
<dbReference type="GO" id="GO:0015288">
    <property type="term" value="F:porin activity"/>
    <property type="evidence" value="ECO:0007669"/>
    <property type="project" value="TreeGrafter"/>
</dbReference>
<proteinExistence type="inferred from homology"/>
<dbReference type="Gene3D" id="1.20.1600.10">
    <property type="entry name" value="Outer membrane efflux proteins (OEP)"/>
    <property type="match status" value="1"/>
</dbReference>
<keyword evidence="5" id="KW-0812">Transmembrane</keyword>
<dbReference type="AlphaFoldDB" id="A0A2S7SWJ6"/>
<keyword evidence="8" id="KW-0732">Signal</keyword>
<dbReference type="SUPFAM" id="SSF56954">
    <property type="entry name" value="Outer membrane efflux proteins (OEP)"/>
    <property type="match status" value="1"/>
</dbReference>
<evidence type="ECO:0000256" key="3">
    <source>
        <dbReference type="ARBA" id="ARBA00022448"/>
    </source>
</evidence>
<evidence type="ECO:0000256" key="8">
    <source>
        <dbReference type="SAM" id="SignalP"/>
    </source>
</evidence>
<keyword evidence="4" id="KW-1134">Transmembrane beta strand</keyword>
<evidence type="ECO:0000256" key="7">
    <source>
        <dbReference type="ARBA" id="ARBA00023237"/>
    </source>
</evidence>
<feature type="chain" id="PRO_5015512266" evidence="8">
    <location>
        <begin position="21"/>
        <end position="482"/>
    </location>
</feature>
<gene>
    <name evidence="9" type="ORF">CJD36_014055</name>
</gene>
<dbReference type="PANTHER" id="PTHR30026">
    <property type="entry name" value="OUTER MEMBRANE PROTEIN TOLC"/>
    <property type="match status" value="1"/>
</dbReference>
<keyword evidence="6" id="KW-0472">Membrane</keyword>